<organism evidence="2 3">
    <name type="scientific">Algoriphagus aestuariicola</name>
    <dbReference type="NCBI Taxonomy" id="1852016"/>
    <lineage>
        <taxon>Bacteria</taxon>
        <taxon>Pseudomonadati</taxon>
        <taxon>Bacteroidota</taxon>
        <taxon>Cytophagia</taxon>
        <taxon>Cytophagales</taxon>
        <taxon>Cyclobacteriaceae</taxon>
        <taxon>Algoriphagus</taxon>
    </lineage>
</organism>
<sequence>MKNLEFSNGDKLPILGLGTWKSKPGEVRKAVYWAIEAGYRHLDCAAIYQNELEVGQGISDAIGDGLVKRKELFVTSKLWNDSHRHEDVRPALEKSLRNLGLSYLDLYLMHWPIAFKPGTSFAEHREEFYTYKDIPLTQTWEAMQEQKAMGATKHIGVSNFNREKLKELLDMGGEKPEMNQVEMHPFLPQASLVDFCRANGILITAYSPLGSPDSRGERHKNDPRLLENHTVADIAKKHSATVGQILIAWSIARGIAVIPKSVNQARIVENLKAAEIELTAHDMDDLANIGIKHRFVDGSIFTGKQSPYKLTDLWET</sequence>
<dbReference type="EMBL" id="JAFKCW010000002">
    <property type="protein sequence ID" value="MBN7800867.1"/>
    <property type="molecule type" value="Genomic_DNA"/>
</dbReference>
<dbReference type="PIRSF" id="PIRSF000097">
    <property type="entry name" value="AKR"/>
    <property type="match status" value="1"/>
</dbReference>
<evidence type="ECO:0000313" key="3">
    <source>
        <dbReference type="Proteomes" id="UP000664698"/>
    </source>
</evidence>
<dbReference type="PROSITE" id="PS00798">
    <property type="entry name" value="ALDOKETO_REDUCTASE_1"/>
    <property type="match status" value="1"/>
</dbReference>
<dbReference type="InterPro" id="IPR018170">
    <property type="entry name" value="Aldo/ket_reductase_CS"/>
</dbReference>
<dbReference type="InterPro" id="IPR036812">
    <property type="entry name" value="NAD(P)_OxRdtase_dom_sf"/>
</dbReference>
<gene>
    <name evidence="2" type="ORF">J0A67_08345</name>
</gene>
<comment type="caution">
    <text evidence="2">The sequence shown here is derived from an EMBL/GenBank/DDBJ whole genome shotgun (WGS) entry which is preliminary data.</text>
</comment>
<proteinExistence type="predicted"/>
<dbReference type="SUPFAM" id="SSF51430">
    <property type="entry name" value="NAD(P)-linked oxidoreductase"/>
    <property type="match status" value="1"/>
</dbReference>
<evidence type="ECO:0000259" key="1">
    <source>
        <dbReference type="Pfam" id="PF00248"/>
    </source>
</evidence>
<dbReference type="RefSeq" id="WP_206568856.1">
    <property type="nucleotide sequence ID" value="NZ_JAFKCW010000002.1"/>
</dbReference>
<evidence type="ECO:0000313" key="2">
    <source>
        <dbReference type="EMBL" id="MBN7800867.1"/>
    </source>
</evidence>
<dbReference type="PANTHER" id="PTHR11732">
    <property type="entry name" value="ALDO/KETO REDUCTASE"/>
    <property type="match status" value="1"/>
</dbReference>
<feature type="domain" description="NADP-dependent oxidoreductase" evidence="1">
    <location>
        <begin position="15"/>
        <end position="289"/>
    </location>
</feature>
<dbReference type="PROSITE" id="PS00063">
    <property type="entry name" value="ALDOKETO_REDUCTASE_3"/>
    <property type="match status" value="1"/>
</dbReference>
<name>A0ABS3BNK3_9BACT</name>
<dbReference type="InterPro" id="IPR023210">
    <property type="entry name" value="NADP_OxRdtase_dom"/>
</dbReference>
<dbReference type="PRINTS" id="PR00069">
    <property type="entry name" value="ALDKETRDTASE"/>
</dbReference>
<dbReference type="Gene3D" id="3.20.20.100">
    <property type="entry name" value="NADP-dependent oxidoreductase domain"/>
    <property type="match status" value="1"/>
</dbReference>
<dbReference type="Pfam" id="PF00248">
    <property type="entry name" value="Aldo_ket_red"/>
    <property type="match status" value="1"/>
</dbReference>
<protein>
    <submittedName>
        <fullName evidence="2">Aldo/keto reductase</fullName>
    </submittedName>
</protein>
<reference evidence="2 3" key="1">
    <citation type="submission" date="2021-03" db="EMBL/GenBank/DDBJ databases">
        <title>novel species isolated from a fishpond in China.</title>
        <authorList>
            <person name="Lu H."/>
            <person name="Cai Z."/>
        </authorList>
    </citation>
    <scope>NUCLEOTIDE SEQUENCE [LARGE SCALE GENOMIC DNA]</scope>
    <source>
        <strain evidence="2 3">JCM 31546</strain>
    </source>
</reference>
<keyword evidence="3" id="KW-1185">Reference proteome</keyword>
<dbReference type="Proteomes" id="UP000664698">
    <property type="component" value="Unassembled WGS sequence"/>
</dbReference>
<dbReference type="PROSITE" id="PS00062">
    <property type="entry name" value="ALDOKETO_REDUCTASE_2"/>
    <property type="match status" value="1"/>
</dbReference>
<accession>A0ABS3BNK3</accession>
<dbReference type="InterPro" id="IPR020471">
    <property type="entry name" value="AKR"/>
</dbReference>